<dbReference type="NCBIfam" id="TIGR03084">
    <property type="entry name" value="TIGR03084 family metal-binding protein"/>
    <property type="match status" value="1"/>
</dbReference>
<dbReference type="InterPro" id="IPR034660">
    <property type="entry name" value="DinB/YfiT-like"/>
</dbReference>
<dbReference type="EMBL" id="BMWG01000018">
    <property type="protein sequence ID" value="GGZ48892.1"/>
    <property type="molecule type" value="Genomic_DNA"/>
</dbReference>
<dbReference type="InterPro" id="IPR017517">
    <property type="entry name" value="Maleyloyr_isom"/>
</dbReference>
<feature type="domain" description="Mycothiol-dependent maleylpyruvate isomerase metal-binding" evidence="2">
    <location>
        <begin position="21"/>
        <end position="157"/>
    </location>
</feature>
<dbReference type="InterPro" id="IPR013917">
    <property type="entry name" value="tRNA_wybutosine-synth"/>
</dbReference>
<comment type="caution">
    <text evidence="3">The sequence shown here is derived from an EMBL/GenBank/DDBJ whole genome shotgun (WGS) entry which is preliminary data.</text>
</comment>
<dbReference type="InterPro" id="IPR017518">
    <property type="entry name" value="CHP03084"/>
</dbReference>
<feature type="domain" description="tRNA wybutosine-synthesis" evidence="1">
    <location>
        <begin position="193"/>
        <end position="240"/>
    </location>
</feature>
<dbReference type="RefSeq" id="WP_190125373.1">
    <property type="nucleotide sequence ID" value="NZ_BMWG01000018.1"/>
</dbReference>
<evidence type="ECO:0000259" key="2">
    <source>
        <dbReference type="Pfam" id="PF11716"/>
    </source>
</evidence>
<gene>
    <name evidence="3" type="ORF">GCM10010387_49120</name>
</gene>
<sequence length="276" mass="29767">MTDSPSTEHRPPHTAPALDSLAEECARLDALVAQVEAGQLATDSPAPGWTVADQIAHLVFVFGLARVAATDANAFHGFIERAAGNFNGAVNAALADYADDSRETLVARWHETWRATHTALAALPPERPVPWLTGPTLPADVARVGVLELFGHGQDIADALRLPHQPTDHIAHVTRFAQANRDFGYQSRGLTPPSEPFRFELTGPSGALWEYGPADAKERITGSAYDFCLLVTRRRHRADLELSATGAEADRYLDLAQAYRGDPGPGRTPGQFAHLG</sequence>
<evidence type="ECO:0000313" key="4">
    <source>
        <dbReference type="Proteomes" id="UP000630936"/>
    </source>
</evidence>
<reference evidence="3" key="1">
    <citation type="journal article" date="2014" name="Int. J. Syst. Evol. Microbiol.">
        <title>Complete genome sequence of Corynebacterium casei LMG S-19264T (=DSM 44701T), isolated from a smear-ripened cheese.</title>
        <authorList>
            <consortium name="US DOE Joint Genome Institute (JGI-PGF)"/>
            <person name="Walter F."/>
            <person name="Albersmeier A."/>
            <person name="Kalinowski J."/>
            <person name="Ruckert C."/>
        </authorList>
    </citation>
    <scope>NUCLEOTIDE SEQUENCE</scope>
    <source>
        <strain evidence="3">JCM 4988</strain>
    </source>
</reference>
<proteinExistence type="predicted"/>
<dbReference type="NCBIfam" id="TIGR03083">
    <property type="entry name" value="maleylpyruvate isomerase family mycothiol-dependent enzyme"/>
    <property type="match status" value="1"/>
</dbReference>
<dbReference type="Pfam" id="PF11716">
    <property type="entry name" value="MDMPI_N"/>
    <property type="match status" value="1"/>
</dbReference>
<organism evidence="3 4">
    <name type="scientific">Streptomyces inusitatus</name>
    <dbReference type="NCBI Taxonomy" id="68221"/>
    <lineage>
        <taxon>Bacteria</taxon>
        <taxon>Bacillati</taxon>
        <taxon>Actinomycetota</taxon>
        <taxon>Actinomycetes</taxon>
        <taxon>Kitasatosporales</taxon>
        <taxon>Streptomycetaceae</taxon>
        <taxon>Streptomyces</taxon>
    </lineage>
</organism>
<dbReference type="SUPFAM" id="SSF109854">
    <property type="entry name" value="DinB/YfiT-like putative metalloenzymes"/>
    <property type="match status" value="1"/>
</dbReference>
<accession>A0A918QGT8</accession>
<protein>
    <submittedName>
        <fullName evidence="3">Wyosine base formation</fullName>
    </submittedName>
</protein>
<reference evidence="3" key="2">
    <citation type="submission" date="2020-09" db="EMBL/GenBank/DDBJ databases">
        <authorList>
            <person name="Sun Q."/>
            <person name="Ohkuma M."/>
        </authorList>
    </citation>
    <scope>NUCLEOTIDE SEQUENCE</scope>
    <source>
        <strain evidence="3">JCM 4988</strain>
    </source>
</reference>
<dbReference type="Proteomes" id="UP000630936">
    <property type="component" value="Unassembled WGS sequence"/>
</dbReference>
<dbReference type="AlphaFoldDB" id="A0A918QGT8"/>
<keyword evidence="4" id="KW-1185">Reference proteome</keyword>
<dbReference type="InterPro" id="IPR024344">
    <property type="entry name" value="MDMPI_metal-binding"/>
</dbReference>
<evidence type="ECO:0000313" key="3">
    <source>
        <dbReference type="EMBL" id="GGZ48892.1"/>
    </source>
</evidence>
<dbReference type="Pfam" id="PF08608">
    <property type="entry name" value="Wyosine_form"/>
    <property type="match status" value="1"/>
</dbReference>
<evidence type="ECO:0000259" key="1">
    <source>
        <dbReference type="Pfam" id="PF08608"/>
    </source>
</evidence>
<dbReference type="GO" id="GO:0046872">
    <property type="term" value="F:metal ion binding"/>
    <property type="evidence" value="ECO:0007669"/>
    <property type="project" value="InterPro"/>
</dbReference>
<dbReference type="Gene3D" id="1.20.120.450">
    <property type="entry name" value="dinb family like domain"/>
    <property type="match status" value="1"/>
</dbReference>
<name>A0A918QGT8_9ACTN</name>